<evidence type="ECO:0000313" key="1">
    <source>
        <dbReference type="EMBL" id="CAF4938149.1"/>
    </source>
</evidence>
<organism evidence="1 2">
    <name type="scientific">Rotaria magnacalcarata</name>
    <dbReference type="NCBI Taxonomy" id="392030"/>
    <lineage>
        <taxon>Eukaryota</taxon>
        <taxon>Metazoa</taxon>
        <taxon>Spiralia</taxon>
        <taxon>Gnathifera</taxon>
        <taxon>Rotifera</taxon>
        <taxon>Eurotatoria</taxon>
        <taxon>Bdelloidea</taxon>
        <taxon>Philodinida</taxon>
        <taxon>Philodinidae</taxon>
        <taxon>Rotaria</taxon>
    </lineage>
</organism>
<dbReference type="AlphaFoldDB" id="A0A8S3CMF8"/>
<evidence type="ECO:0000313" key="2">
    <source>
        <dbReference type="Proteomes" id="UP000681967"/>
    </source>
</evidence>
<comment type="caution">
    <text evidence="1">The sequence shown here is derived from an EMBL/GenBank/DDBJ whole genome shotgun (WGS) entry which is preliminary data.</text>
</comment>
<dbReference type="EMBL" id="CAJOBH010180589">
    <property type="protein sequence ID" value="CAF4938149.1"/>
    <property type="molecule type" value="Genomic_DNA"/>
</dbReference>
<name>A0A8S3CMF8_9BILA</name>
<protein>
    <recommendedName>
        <fullName evidence="3">Leucine-rich repeat domain-containing protein</fullName>
    </recommendedName>
</protein>
<proteinExistence type="predicted"/>
<sequence>MKNYSNHLFLLTGDLITLRELSLTNNSIRNLPYEI</sequence>
<gene>
    <name evidence="1" type="ORF">BYL167_LOCUS53561</name>
</gene>
<evidence type="ECO:0008006" key="3">
    <source>
        <dbReference type="Google" id="ProtNLM"/>
    </source>
</evidence>
<reference evidence="1" key="1">
    <citation type="submission" date="2021-02" db="EMBL/GenBank/DDBJ databases">
        <authorList>
            <person name="Nowell W R."/>
        </authorList>
    </citation>
    <scope>NUCLEOTIDE SEQUENCE</scope>
</reference>
<dbReference type="Proteomes" id="UP000681967">
    <property type="component" value="Unassembled WGS sequence"/>
</dbReference>
<accession>A0A8S3CMF8</accession>
<feature type="non-terminal residue" evidence="1">
    <location>
        <position position="35"/>
    </location>
</feature>